<dbReference type="EMBL" id="PKMF04000011">
    <property type="protein sequence ID" value="KAK7859727.1"/>
    <property type="molecule type" value="Genomic_DNA"/>
</dbReference>
<dbReference type="AlphaFoldDB" id="A0AAW0M6V4"/>
<reference evidence="1" key="2">
    <citation type="journal article" date="2018" name="Sci. Data">
        <title>The draft genome sequence of cork oak.</title>
        <authorList>
            <person name="Ramos A.M."/>
            <person name="Usie A."/>
            <person name="Barbosa P."/>
            <person name="Barros P.M."/>
            <person name="Capote T."/>
            <person name="Chaves I."/>
            <person name="Simoes F."/>
            <person name="Abreu I."/>
            <person name="Carrasquinho I."/>
            <person name="Faro C."/>
            <person name="Guimaraes J.B."/>
            <person name="Mendonca D."/>
            <person name="Nobrega F."/>
            <person name="Rodrigues L."/>
            <person name="Saibo N.J.M."/>
            <person name="Varela M.C."/>
            <person name="Egas C."/>
            <person name="Matos J."/>
            <person name="Miguel C.M."/>
            <person name="Oliveira M.M."/>
            <person name="Ricardo C.P."/>
            <person name="Goncalves S."/>
        </authorList>
    </citation>
    <scope>NUCLEOTIDE SEQUENCE [LARGE SCALE GENOMIC DNA]</scope>
    <source>
        <strain evidence="1">HL8</strain>
    </source>
</reference>
<sequence length="231" mass="25554">MAKVKRCLCKRMHVLCGSFYFPSNLNITTIKELVHARASHLSYAVPVSSIFIVSLNASLVGLAVSSEGSENLPLSVGLDASQQLQCHQLESLQKPCKSTSTKLLFEICCNVLQIIPCTNTCFGIPPYISLKLYFDGLVYIIWVLCFKPKVRDVVDLQKSLAFQSFSITGQRTNTLVITPVDFVFTNTVVAASFREVTTLKLCCQKNVIPGIRTEIIDSQVSVILKSCVPRE</sequence>
<comment type="caution">
    <text evidence="1">The sequence shown here is derived from an EMBL/GenBank/DDBJ whole genome shotgun (WGS) entry which is preliminary data.</text>
</comment>
<proteinExistence type="predicted"/>
<reference evidence="1" key="1">
    <citation type="submission" date="2017-12" db="EMBL/GenBank/DDBJ databases">
        <authorList>
            <person name="Barbosa P."/>
            <person name="Usie A."/>
            <person name="Ramos A.M."/>
        </authorList>
    </citation>
    <scope>NUCLEOTIDE SEQUENCE</scope>
    <source>
        <strain evidence="1">HL8</strain>
        <tissue evidence="1">Leaves</tissue>
    </source>
</reference>
<protein>
    <submittedName>
        <fullName evidence="1">Polynucleotide 5'-hydroxyl-kinase nol9</fullName>
    </submittedName>
</protein>
<organism evidence="1">
    <name type="scientific">Quercus suber</name>
    <name type="common">Cork oak</name>
    <dbReference type="NCBI Taxonomy" id="58331"/>
    <lineage>
        <taxon>Eukaryota</taxon>
        <taxon>Viridiplantae</taxon>
        <taxon>Streptophyta</taxon>
        <taxon>Embryophyta</taxon>
        <taxon>Tracheophyta</taxon>
        <taxon>Spermatophyta</taxon>
        <taxon>Magnoliopsida</taxon>
        <taxon>eudicotyledons</taxon>
        <taxon>Gunneridae</taxon>
        <taxon>Pentapetalae</taxon>
        <taxon>rosids</taxon>
        <taxon>fabids</taxon>
        <taxon>Fagales</taxon>
        <taxon>Fagaceae</taxon>
        <taxon>Quercus</taxon>
    </lineage>
</organism>
<reference evidence="1" key="3">
    <citation type="submission" date="2023-07" db="EMBL/GenBank/DDBJ databases">
        <title>An improved reference 1 genome and first organelle genomes of Quercus suber.</title>
        <authorList>
            <consortium name="Genosuber Consortium"/>
            <person name="Usie A."/>
            <person name="Serra O."/>
            <person name="Barros P."/>
        </authorList>
    </citation>
    <scope>NUCLEOTIDE SEQUENCE</scope>
    <source>
        <strain evidence="1">HL8</strain>
        <tissue evidence="1">Leaves</tissue>
    </source>
</reference>
<gene>
    <name evidence="1" type="ORF">CFP56_004839</name>
</gene>
<accession>A0AAW0M6V4</accession>
<name>A0AAW0M6V4_QUESU</name>
<evidence type="ECO:0000313" key="1">
    <source>
        <dbReference type="EMBL" id="KAK7859727.1"/>
    </source>
</evidence>